<organism evidence="2 3">
    <name type="scientific">Conoideocrella luteorostrata</name>
    <dbReference type="NCBI Taxonomy" id="1105319"/>
    <lineage>
        <taxon>Eukaryota</taxon>
        <taxon>Fungi</taxon>
        <taxon>Dikarya</taxon>
        <taxon>Ascomycota</taxon>
        <taxon>Pezizomycotina</taxon>
        <taxon>Sordariomycetes</taxon>
        <taxon>Hypocreomycetidae</taxon>
        <taxon>Hypocreales</taxon>
        <taxon>Clavicipitaceae</taxon>
        <taxon>Conoideocrella</taxon>
    </lineage>
</organism>
<evidence type="ECO:0000313" key="3">
    <source>
        <dbReference type="Proteomes" id="UP001251528"/>
    </source>
</evidence>
<protein>
    <submittedName>
        <fullName evidence="2">Uncharacterized protein</fullName>
    </submittedName>
</protein>
<keyword evidence="3" id="KW-1185">Reference proteome</keyword>
<feature type="region of interest" description="Disordered" evidence="1">
    <location>
        <begin position="214"/>
        <end position="428"/>
    </location>
</feature>
<feature type="compositionally biased region" description="Polar residues" evidence="1">
    <location>
        <begin position="265"/>
        <end position="277"/>
    </location>
</feature>
<feature type="compositionally biased region" description="Polar residues" evidence="1">
    <location>
        <begin position="379"/>
        <end position="404"/>
    </location>
</feature>
<evidence type="ECO:0000256" key="1">
    <source>
        <dbReference type="SAM" id="MobiDB-lite"/>
    </source>
</evidence>
<dbReference type="EMBL" id="JASWJB010000046">
    <property type="protein sequence ID" value="KAK2606120.1"/>
    <property type="molecule type" value="Genomic_DNA"/>
</dbReference>
<comment type="caution">
    <text evidence="2">The sequence shown here is derived from an EMBL/GenBank/DDBJ whole genome shotgun (WGS) entry which is preliminary data.</text>
</comment>
<feature type="compositionally biased region" description="Polar residues" evidence="1">
    <location>
        <begin position="313"/>
        <end position="325"/>
    </location>
</feature>
<name>A0AAJ0CTA4_9HYPO</name>
<feature type="compositionally biased region" description="Low complexity" evidence="1">
    <location>
        <begin position="405"/>
        <end position="414"/>
    </location>
</feature>
<gene>
    <name evidence="2" type="ORF">QQS21_003515</name>
</gene>
<feature type="region of interest" description="Disordered" evidence="1">
    <location>
        <begin position="116"/>
        <end position="170"/>
    </location>
</feature>
<evidence type="ECO:0000313" key="2">
    <source>
        <dbReference type="EMBL" id="KAK2606120.1"/>
    </source>
</evidence>
<proteinExistence type="predicted"/>
<feature type="compositionally biased region" description="Basic and acidic residues" evidence="1">
    <location>
        <begin position="49"/>
        <end position="63"/>
    </location>
</feature>
<sequence length="496" mass="53967">MPSSHSARASEAEGTGIIAIGMALGSPTSGQDPFSASWQPRVVTTVTAAKEDGTPEQQPKDGLSRSISRKWAIFSRSKSRRVKDMDKSHVIQDQLSSTNTTAASKVSDTTSFHATDRVSSRGVVYSPSKKPLERAFTEPTASGAQRSLQTGSPYGNSRTTSTASTPRQGSAVSIVQEPLLDVNIPDINMERFSVMFAGVLERRRASLLARRQHTQDKLRGLNDGRPSNLSHVETHASRRKHSNDRDLPPIPPLRIEPLHAAPLQPLNSRLRSNTSPAALTPSKEQFGDVDRHISDDPKPPHIIRLASVREKSSTVPSETYSNDSGRPQLRSKFHIHSPTQDLSASKSSFSYTDDQDRNDEPGGLSPPPAKRYSPKYSFETESLPESQLQAAKSTSLKNSPDTQASMSLSLSSLSGDETDEDGAKAAQDAVQVSIARQISVSREQRRMLGPLQMNPMEGRRLAETKSSTPRLVVPGRDASSPFAGHRKSERVVLEGV</sequence>
<feature type="compositionally biased region" description="Polar residues" evidence="1">
    <location>
        <begin position="139"/>
        <end position="170"/>
    </location>
</feature>
<dbReference type="Proteomes" id="UP001251528">
    <property type="component" value="Unassembled WGS sequence"/>
</dbReference>
<reference evidence="2" key="1">
    <citation type="submission" date="2023-06" db="EMBL/GenBank/DDBJ databases">
        <title>Conoideocrella luteorostrata (Hypocreales: Clavicipitaceae), a potential biocontrol fungus for elongate hemlock scale in United States Christmas tree production areas.</title>
        <authorList>
            <person name="Barrett H."/>
            <person name="Lovett B."/>
            <person name="Macias A.M."/>
            <person name="Stajich J.E."/>
            <person name="Kasson M.T."/>
        </authorList>
    </citation>
    <scope>NUCLEOTIDE SEQUENCE</scope>
    <source>
        <strain evidence="2">ARSEF 14590</strain>
    </source>
</reference>
<feature type="region of interest" description="Disordered" evidence="1">
    <location>
        <begin position="48"/>
        <end position="68"/>
    </location>
</feature>
<dbReference type="AlphaFoldDB" id="A0AAJ0CTA4"/>
<feature type="region of interest" description="Disordered" evidence="1">
    <location>
        <begin position="441"/>
        <end position="496"/>
    </location>
</feature>
<feature type="compositionally biased region" description="Basic and acidic residues" evidence="1">
    <location>
        <begin position="285"/>
        <end position="299"/>
    </location>
</feature>
<accession>A0AAJ0CTA4</accession>
<feature type="compositionally biased region" description="Polar residues" evidence="1">
    <location>
        <begin position="337"/>
        <end position="352"/>
    </location>
</feature>